<keyword evidence="3" id="KW-0378">Hydrolase</keyword>
<evidence type="ECO:0000256" key="1">
    <source>
        <dbReference type="ARBA" id="ARBA00010088"/>
    </source>
</evidence>
<protein>
    <submittedName>
        <fullName evidence="6">Pimeloyl-ACP methyl ester carboxylesterase</fullName>
    </submittedName>
</protein>
<evidence type="ECO:0000256" key="3">
    <source>
        <dbReference type="ARBA" id="ARBA00022801"/>
    </source>
</evidence>
<reference evidence="6 7" key="1">
    <citation type="submission" date="2021-03" db="EMBL/GenBank/DDBJ databases">
        <title>Sequencing the genomes of 1000 actinobacteria strains.</title>
        <authorList>
            <person name="Klenk H.-P."/>
        </authorList>
    </citation>
    <scope>NUCLEOTIDE SEQUENCE [LARGE SCALE GENOMIC DNA]</scope>
    <source>
        <strain evidence="6 7">DSM 12936</strain>
    </source>
</reference>
<dbReference type="InterPro" id="IPR013595">
    <property type="entry name" value="Pept_S33_TAP-like_C"/>
</dbReference>
<evidence type="ECO:0000313" key="7">
    <source>
        <dbReference type="Proteomes" id="UP000758168"/>
    </source>
</evidence>
<sequence>MGVVVGRRVAAAGVALALAWGLVPSGVTTPEPAQAAVTKTSSVTAEARRMAAVPTPKLSWSRCVTGAECATVKVPLDYDKPKGAKVELALLRVKARDRKNRIGTLFVNPGGPGGSSVDLALASPDVLSAKVRDRFDVVGVDPRGIGYGTPVSCFSSTRAQNAATAGYTTGFPLGAKQEKAWVAADKKLGKACSGDTMARSMSTAQVARDMELMRRAVGDKKLSYLGFSYGTYLGQVYANMFPSKVRAVAVDGVIDPVAWAGSKANAAQPLEWRLNSSGGAWKALREVLVRCDKAGTSRCSFAAGDPVAKTATIAARLKARPLVVEDQDGDEVTVTYAYLVSALLGELYDPAGYESVTDLLSYVDALTTPVRSTTARSRTSGAERARTSAALVGALRDAEADRPRWGYDNSLDAFTAVTCTDSRETTKGSQYAGWATKADRRAPYFGRAWLWGSSTCAADAFTGNDEDAYTGPFTARTAAPLLFVGNDYDPATNYAGAVSAAKRMPGARLLRSRSFGHTAYGTSRCATGAVDAYLLKGTLPKAGTVCVGDVQPFASSAAALRTNSARQVALQEQSSALLSRR</sequence>
<comment type="similarity">
    <text evidence="1">Belongs to the peptidase S33 family.</text>
</comment>
<name>A0ABS4Z450_9ACTN</name>
<dbReference type="RefSeq" id="WP_210053111.1">
    <property type="nucleotide sequence ID" value="NZ_BAAAMH010000021.1"/>
</dbReference>
<keyword evidence="7" id="KW-1185">Reference proteome</keyword>
<dbReference type="EMBL" id="JAGIOB010000001">
    <property type="protein sequence ID" value="MBP2415832.1"/>
    <property type="molecule type" value="Genomic_DNA"/>
</dbReference>
<organism evidence="6 7">
    <name type="scientific">Microlunatus capsulatus</name>
    <dbReference type="NCBI Taxonomy" id="99117"/>
    <lineage>
        <taxon>Bacteria</taxon>
        <taxon>Bacillati</taxon>
        <taxon>Actinomycetota</taxon>
        <taxon>Actinomycetes</taxon>
        <taxon>Propionibacteriales</taxon>
        <taxon>Propionibacteriaceae</taxon>
        <taxon>Microlunatus</taxon>
    </lineage>
</organism>
<dbReference type="Pfam" id="PF00561">
    <property type="entry name" value="Abhydrolase_1"/>
    <property type="match status" value="1"/>
</dbReference>
<dbReference type="PANTHER" id="PTHR43248">
    <property type="entry name" value="2-SUCCINYL-6-HYDROXY-2,4-CYCLOHEXADIENE-1-CARBOXYLATE SYNTHASE"/>
    <property type="match status" value="1"/>
</dbReference>
<evidence type="ECO:0000256" key="2">
    <source>
        <dbReference type="ARBA" id="ARBA00022729"/>
    </source>
</evidence>
<comment type="caution">
    <text evidence="6">The sequence shown here is derived from an EMBL/GenBank/DDBJ whole genome shotgun (WGS) entry which is preliminary data.</text>
</comment>
<gene>
    <name evidence="6" type="ORF">JOF54_000754</name>
</gene>
<accession>A0ABS4Z450</accession>
<evidence type="ECO:0000259" key="5">
    <source>
        <dbReference type="Pfam" id="PF08386"/>
    </source>
</evidence>
<feature type="domain" description="Peptidase S33 tripeptidyl aminopeptidase-like C-terminal" evidence="5">
    <location>
        <begin position="442"/>
        <end position="546"/>
    </location>
</feature>
<proteinExistence type="inferred from homology"/>
<dbReference type="Pfam" id="PF08386">
    <property type="entry name" value="Abhydrolase_4"/>
    <property type="match status" value="1"/>
</dbReference>
<dbReference type="Gene3D" id="3.40.50.1820">
    <property type="entry name" value="alpha/beta hydrolase"/>
    <property type="match status" value="1"/>
</dbReference>
<evidence type="ECO:0000313" key="6">
    <source>
        <dbReference type="EMBL" id="MBP2415832.1"/>
    </source>
</evidence>
<dbReference type="SUPFAM" id="SSF53474">
    <property type="entry name" value="alpha/beta-Hydrolases"/>
    <property type="match status" value="1"/>
</dbReference>
<evidence type="ECO:0000259" key="4">
    <source>
        <dbReference type="Pfam" id="PF00561"/>
    </source>
</evidence>
<dbReference type="InterPro" id="IPR029058">
    <property type="entry name" value="AB_hydrolase_fold"/>
</dbReference>
<dbReference type="Proteomes" id="UP000758168">
    <property type="component" value="Unassembled WGS sequence"/>
</dbReference>
<feature type="domain" description="AB hydrolase-1" evidence="4">
    <location>
        <begin position="104"/>
        <end position="256"/>
    </location>
</feature>
<dbReference type="PANTHER" id="PTHR43248:SF29">
    <property type="entry name" value="TRIPEPTIDYL AMINOPEPTIDASE"/>
    <property type="match status" value="1"/>
</dbReference>
<dbReference type="InterPro" id="IPR051601">
    <property type="entry name" value="Serine_prot/Carboxylest_S33"/>
</dbReference>
<keyword evidence="2" id="KW-0732">Signal</keyword>
<dbReference type="InterPro" id="IPR000073">
    <property type="entry name" value="AB_hydrolase_1"/>
</dbReference>